<dbReference type="EMBL" id="KV479209">
    <property type="protein sequence ID" value="OCT55646.1"/>
    <property type="molecule type" value="Genomic_DNA"/>
</dbReference>
<protein>
    <submittedName>
        <fullName evidence="1">Uncharacterized protein</fullName>
    </submittedName>
</protein>
<sequence length="115" mass="12617">MRGMRGEVAFCRFALHRDNFGYCSLFALYGTHVQAYPCIPMYSLLLTSANTMLASLPDCSCAAGGASFHSLATSTLPAWRGWCKMKVDWLGKGASPDTHQLTHRRQCDACFSSGQ</sequence>
<evidence type="ECO:0000313" key="1">
    <source>
        <dbReference type="EMBL" id="OCT55646.1"/>
    </source>
</evidence>
<gene>
    <name evidence="1" type="ORF">XELAEV_18000297mg</name>
</gene>
<dbReference type="AlphaFoldDB" id="A0A974BP18"/>
<accession>A0A974BP18</accession>
<organism evidence="1">
    <name type="scientific">Xenopus laevis</name>
    <name type="common">African clawed frog</name>
    <dbReference type="NCBI Taxonomy" id="8355"/>
    <lineage>
        <taxon>Eukaryota</taxon>
        <taxon>Metazoa</taxon>
        <taxon>Chordata</taxon>
        <taxon>Craniata</taxon>
        <taxon>Vertebrata</taxon>
        <taxon>Euteleostomi</taxon>
        <taxon>Amphibia</taxon>
        <taxon>Batrachia</taxon>
        <taxon>Anura</taxon>
        <taxon>Pipoidea</taxon>
        <taxon>Pipidae</taxon>
        <taxon>Xenopodinae</taxon>
        <taxon>Xenopus</taxon>
        <taxon>Xenopus</taxon>
    </lineage>
</organism>
<proteinExistence type="predicted"/>
<name>A0A974BP18_XENLA</name>
<dbReference type="Proteomes" id="UP000694892">
    <property type="component" value="Unassembled WGS sequence"/>
</dbReference>
<reference evidence="1" key="1">
    <citation type="submission" date="2016-05" db="EMBL/GenBank/DDBJ databases">
        <title>WGS assembly of Xenopus laevis.</title>
        <authorList>
            <person name="Session A."/>
            <person name="Uno Y."/>
            <person name="Kwon T."/>
            <person name="Chapman J."/>
            <person name="Toyoda A."/>
            <person name="Takahashi S."/>
            <person name="Fukui A."/>
            <person name="Hikosaka A."/>
            <person name="Putnam N."/>
            <person name="Stites J."/>
            <person name="Van Heeringen S."/>
            <person name="Quigley I."/>
            <person name="Heinz S."/>
            <person name="Hellsten U."/>
            <person name="Lyons J."/>
            <person name="Suzuki A."/>
            <person name="Kondo M."/>
            <person name="Ogino H."/>
            <person name="Ochi H."/>
            <person name="Bogdanovic O."/>
            <person name="Lister R."/>
            <person name="Georgiou G."/>
            <person name="Paranjpe S."/>
            <person name="Van Kruijsbergen I."/>
            <person name="Mozaffari S."/>
            <person name="Shu S."/>
            <person name="Schmutz J."/>
            <person name="Jenkins J."/>
            <person name="Grimwood J."/>
            <person name="Carlson J."/>
            <person name="Mitros T."/>
            <person name="Simakov O."/>
            <person name="Heald R."/>
            <person name="Miller K."/>
            <person name="Haudenschild C."/>
            <person name="Kuroki Y."/>
            <person name="Tanaka T."/>
            <person name="Michiue T."/>
            <person name="Watanabe M."/>
            <person name="Kinoshita T."/>
            <person name="Ohta Y."/>
            <person name="Mawaribuchi S."/>
            <person name="Suzuki Y."/>
            <person name="Haramoto Y."/>
            <person name="Yamamoto T."/>
            <person name="Takagi C."/>
            <person name="Kitzman J."/>
            <person name="Shendure J."/>
            <person name="Nakayama T."/>
            <person name="Izutsu Y."/>
            <person name="Robert J."/>
            <person name="Dichmann D."/>
            <person name="Flajnik M."/>
            <person name="Houston D."/>
            <person name="Marcotte E."/>
            <person name="Wallingford J."/>
            <person name="Ito Y."/>
            <person name="Asashima M."/>
            <person name="Ueno N."/>
            <person name="Matsuda Y."/>
            <person name="Jan Veenstra G."/>
            <person name="Fujiyama A."/>
            <person name="Harland R."/>
            <person name="Taira M."/>
            <person name="Rokhsar D.S."/>
        </authorList>
    </citation>
    <scope>NUCLEOTIDE SEQUENCE</scope>
    <source>
        <strain evidence="1">J</strain>
        <tissue evidence="1">Blood</tissue>
    </source>
</reference>